<protein>
    <submittedName>
        <fullName evidence="1">Uncharacterized protein</fullName>
    </submittedName>
</protein>
<name>S5ZWS6_9SPIR</name>
<dbReference type="HOGENOM" id="CLU_3349924_0_0_12"/>
<dbReference type="PATRIC" id="fig|1291379.3.peg.2363"/>
<dbReference type="KEGG" id="tped:TPE_2391"/>
<dbReference type="AlphaFoldDB" id="S5ZWS6"/>
<reference evidence="1 2" key="1">
    <citation type="journal article" date="2013" name="PLoS ONE">
        <title>Genome-Wide Relatedness of Treponema pedis, from Gingiva and Necrotic Skin Lesions of Pigs, with the Human Oral Pathogen Treponema denticola.</title>
        <authorList>
            <person name="Svartstrom O."/>
            <person name="Mushtaq M."/>
            <person name="Pringle M."/>
            <person name="Segerman B."/>
        </authorList>
    </citation>
    <scope>NUCLEOTIDE SEQUENCE [LARGE SCALE GENOMIC DNA]</scope>
    <source>
        <strain evidence="1">T A4</strain>
    </source>
</reference>
<keyword evidence="2" id="KW-1185">Reference proteome</keyword>
<evidence type="ECO:0000313" key="1">
    <source>
        <dbReference type="EMBL" id="AGT44865.1"/>
    </source>
</evidence>
<proteinExistence type="predicted"/>
<dbReference type="EMBL" id="CP004120">
    <property type="protein sequence ID" value="AGT44865.1"/>
    <property type="molecule type" value="Genomic_DNA"/>
</dbReference>
<dbReference type="Proteomes" id="UP000015620">
    <property type="component" value="Chromosome"/>
</dbReference>
<gene>
    <name evidence="1" type="ORF">TPE_2391</name>
</gene>
<organism evidence="1 2">
    <name type="scientific">Treponema pedis str. T A4</name>
    <dbReference type="NCBI Taxonomy" id="1291379"/>
    <lineage>
        <taxon>Bacteria</taxon>
        <taxon>Pseudomonadati</taxon>
        <taxon>Spirochaetota</taxon>
        <taxon>Spirochaetia</taxon>
        <taxon>Spirochaetales</taxon>
        <taxon>Treponemataceae</taxon>
        <taxon>Treponema</taxon>
    </lineage>
</organism>
<evidence type="ECO:0000313" key="2">
    <source>
        <dbReference type="Proteomes" id="UP000015620"/>
    </source>
</evidence>
<dbReference type="STRING" id="1291379.TPE_2391"/>
<accession>S5ZWS6</accession>
<sequence length="37" mass="4494">MKIPCGCLFYKSFNRREFVIFGLADLYFKQLNFKIRS</sequence>